<keyword evidence="7" id="KW-0131">Cell cycle</keyword>
<organism evidence="11 12">
    <name type="scientific">Candidozyma auris</name>
    <name type="common">Yeast</name>
    <name type="synonym">Candida auris</name>
    <dbReference type="NCBI Taxonomy" id="498019"/>
    <lineage>
        <taxon>Eukaryota</taxon>
        <taxon>Fungi</taxon>
        <taxon>Dikarya</taxon>
        <taxon>Ascomycota</taxon>
        <taxon>Saccharomycotina</taxon>
        <taxon>Pichiomycetes</taxon>
        <taxon>Metschnikowiaceae</taxon>
        <taxon>Candidozyma</taxon>
    </lineage>
</organism>
<dbReference type="AlphaFoldDB" id="A0A0L0P654"/>
<dbReference type="InterPro" id="IPR010935">
    <property type="entry name" value="SMC_hinge"/>
</dbReference>
<comment type="similarity">
    <text evidence="2">Belongs to the SMC family. SMC3 subfamily.</text>
</comment>
<dbReference type="Pfam" id="PF06470">
    <property type="entry name" value="SMC_hinge"/>
    <property type="match status" value="1"/>
</dbReference>
<keyword evidence="5 9" id="KW-0175">Coiled coil</keyword>
<feature type="coiled-coil region" evidence="9">
    <location>
        <begin position="977"/>
        <end position="1018"/>
    </location>
</feature>
<evidence type="ECO:0000256" key="2">
    <source>
        <dbReference type="ARBA" id="ARBA00005917"/>
    </source>
</evidence>
<dbReference type="GO" id="GO:0016887">
    <property type="term" value="F:ATP hydrolysis activity"/>
    <property type="evidence" value="ECO:0007669"/>
    <property type="project" value="InterPro"/>
</dbReference>
<feature type="coiled-coil region" evidence="9">
    <location>
        <begin position="786"/>
        <end position="813"/>
    </location>
</feature>
<evidence type="ECO:0000256" key="7">
    <source>
        <dbReference type="ARBA" id="ARBA00023306"/>
    </source>
</evidence>
<keyword evidence="4" id="KW-0498">Mitosis</keyword>
<dbReference type="SMART" id="SM00968">
    <property type="entry name" value="SMC_hinge"/>
    <property type="match status" value="1"/>
</dbReference>
<dbReference type="GO" id="GO:0051301">
    <property type="term" value="P:cell division"/>
    <property type="evidence" value="ECO:0007669"/>
    <property type="project" value="UniProtKB-KW"/>
</dbReference>
<dbReference type="Proteomes" id="UP000037122">
    <property type="component" value="Unassembled WGS sequence"/>
</dbReference>
<dbReference type="PROSITE" id="PS50917">
    <property type="entry name" value="SPOC"/>
    <property type="match status" value="1"/>
</dbReference>
<evidence type="ECO:0000313" key="11">
    <source>
        <dbReference type="EMBL" id="KNE01858.1"/>
    </source>
</evidence>
<dbReference type="InterPro" id="IPR010912">
    <property type="entry name" value="SPOC_met"/>
</dbReference>
<gene>
    <name evidence="11" type="ORF">QG37_01201</name>
</gene>
<dbReference type="Gene3D" id="1.20.1060.20">
    <property type="match status" value="1"/>
</dbReference>
<feature type="coiled-coil region" evidence="9">
    <location>
        <begin position="185"/>
        <end position="251"/>
    </location>
</feature>
<dbReference type="Gene3D" id="1.10.287.1490">
    <property type="match status" value="1"/>
</dbReference>
<evidence type="ECO:0000313" key="12">
    <source>
        <dbReference type="Proteomes" id="UP000037122"/>
    </source>
</evidence>
<dbReference type="VEuPathDB" id="FungiDB:QG37_01201"/>
<dbReference type="PANTHER" id="PTHR43977">
    <property type="entry name" value="STRUCTURAL MAINTENANCE OF CHROMOSOMES PROTEIN 3"/>
    <property type="match status" value="1"/>
</dbReference>
<dbReference type="GO" id="GO:0005524">
    <property type="term" value="F:ATP binding"/>
    <property type="evidence" value="ECO:0007669"/>
    <property type="project" value="InterPro"/>
</dbReference>
<accession>A0A0L0P654</accession>
<dbReference type="VEuPathDB" id="FungiDB:CJI96_0003843"/>
<feature type="domain" description="SPOC" evidence="10">
    <location>
        <begin position="464"/>
        <end position="624"/>
    </location>
</feature>
<proteinExistence type="inferred from homology"/>
<dbReference type="VEuPathDB" id="FungiDB:CJJ07_000476"/>
<feature type="coiled-coil region" evidence="9">
    <location>
        <begin position="686"/>
        <end position="741"/>
    </location>
</feature>
<reference evidence="12" key="1">
    <citation type="journal article" date="2015" name="BMC Genomics">
        <title>Draft genome of a commonly misdiagnosed multidrug resistant pathogen Candida auris.</title>
        <authorList>
            <person name="Chatterjee S."/>
            <person name="Alampalli S.V."/>
            <person name="Nageshan R.K."/>
            <person name="Chettiar S.T."/>
            <person name="Joshi S."/>
            <person name="Tatu U.S."/>
        </authorList>
    </citation>
    <scope>NUCLEOTIDE SEQUENCE [LARGE SCALE GENOMIC DNA]</scope>
    <source>
        <strain evidence="12">6684</strain>
    </source>
</reference>
<dbReference type="VEuPathDB" id="FungiDB:CJI97_005137"/>
<dbReference type="Gene3D" id="3.30.70.1620">
    <property type="match status" value="1"/>
</dbReference>
<evidence type="ECO:0000256" key="1">
    <source>
        <dbReference type="ARBA" id="ARBA00004123"/>
    </source>
</evidence>
<dbReference type="EMBL" id="LGST01000008">
    <property type="protein sequence ID" value="KNE01858.1"/>
    <property type="molecule type" value="Genomic_DNA"/>
</dbReference>
<protein>
    <recommendedName>
        <fullName evidence="8">Structural maintenance of chromosomes protein</fullName>
    </recommendedName>
</protein>
<name>A0A0L0P654_CANAR</name>
<dbReference type="CDD" id="cd03272">
    <property type="entry name" value="ABC_SMC3_euk"/>
    <property type="match status" value="1"/>
</dbReference>
<evidence type="ECO:0000256" key="5">
    <source>
        <dbReference type="ARBA" id="ARBA00023054"/>
    </source>
</evidence>
<dbReference type="GO" id="GO:0005634">
    <property type="term" value="C:nucleus"/>
    <property type="evidence" value="ECO:0007669"/>
    <property type="project" value="UniProtKB-SubCell"/>
</dbReference>
<dbReference type="GO" id="GO:0051276">
    <property type="term" value="P:chromosome organization"/>
    <property type="evidence" value="ECO:0007669"/>
    <property type="project" value="InterPro"/>
</dbReference>
<dbReference type="SUPFAM" id="SSF75553">
    <property type="entry name" value="Smc hinge domain"/>
    <property type="match status" value="1"/>
</dbReference>
<dbReference type="VEuPathDB" id="FungiDB:CJJ09_004301"/>
<dbReference type="InterPro" id="IPR024704">
    <property type="entry name" value="SMC"/>
</dbReference>
<evidence type="ECO:0000256" key="6">
    <source>
        <dbReference type="ARBA" id="ARBA00023242"/>
    </source>
</evidence>
<dbReference type="InterPro" id="IPR041741">
    <property type="entry name" value="SMC3_ABC_euk"/>
</dbReference>
<feature type="coiled-coil region" evidence="9">
    <location>
        <begin position="301"/>
        <end position="342"/>
    </location>
</feature>
<evidence type="ECO:0000256" key="4">
    <source>
        <dbReference type="ARBA" id="ARBA00022776"/>
    </source>
</evidence>
<feature type="coiled-coil region" evidence="9">
    <location>
        <begin position="396"/>
        <end position="470"/>
    </location>
</feature>
<dbReference type="Pfam" id="PF02463">
    <property type="entry name" value="SMC_N"/>
    <property type="match status" value="1"/>
</dbReference>
<evidence type="ECO:0000256" key="3">
    <source>
        <dbReference type="ARBA" id="ARBA00022618"/>
    </source>
</evidence>
<comment type="caution">
    <text evidence="11">The sequence shown here is derived from an EMBL/GenBank/DDBJ whole genome shotgun (WGS) entry which is preliminary data.</text>
</comment>
<keyword evidence="6 8" id="KW-0539">Nucleus</keyword>
<dbReference type="InterPro" id="IPR036277">
    <property type="entry name" value="SMC_hinge_sf"/>
</dbReference>
<evidence type="ECO:0000256" key="8">
    <source>
        <dbReference type="PIRNR" id="PIRNR005719"/>
    </source>
</evidence>
<dbReference type="GO" id="GO:0005694">
    <property type="term" value="C:chromosome"/>
    <property type="evidence" value="ECO:0007669"/>
    <property type="project" value="InterPro"/>
</dbReference>
<dbReference type="SUPFAM" id="SSF52540">
    <property type="entry name" value="P-loop containing nucleoside triphosphate hydrolases"/>
    <property type="match status" value="2"/>
</dbReference>
<dbReference type="Gene3D" id="3.40.50.300">
    <property type="entry name" value="P-loop containing nucleotide triphosphate hydrolases"/>
    <property type="match status" value="2"/>
</dbReference>
<dbReference type="InterPro" id="IPR003395">
    <property type="entry name" value="RecF/RecN/SMC_N"/>
</dbReference>
<sequence>MHIKKIIIQGFKTFKATTVVDDLSPEFNVVVGRNGSGKSNFFAAIRFVLSDAYTHMTREERQGLIHEGSGTVMSAFVEIIFDNSDKRFPLPNEEFAIRRTIGLKKDDYSLDGKLVTRSDVMNLLESAGFSRLNPYYIVPQGKITSITNSKDGERLTLLKDVSGAKVFEAKLRESSREMANSDIKMQRINEAMQRLDGKISDLAMELKDLKEYHSLESKRKVLEFHLFDRELNNLNNQNEDLDESYKELMGQTKKDLENIELREKVCEDLIKKVKSTRHAITLAAIEKQQADSDYYRALQDIAMKEQNEKELRTSLDDVRQEARQYAEKRERLTAMIRSHEKKITDELKPQLSELVARENQVKESINEYGAKQSALYAKQNRFKDFANKEDRDLWLQEKLTDLKEQLAAKQEEHENSIEQCKEFEKELQDVKNTIEKSRQSTEKFLSTADTKEIEEEVSKLKSHITELTEQRKSLWREEIKLRSLHDATEMELSDANHKVSLTMARSHAEGLKEVENIVERLNLQDSVYGPLSDLFVVSDKYKTAVEVIAGTSLFHVVVDNDETALIIMKELQRLKKGRVTFMPLNRLYTPPVSFPNQEENEFIPLIKKIRHDEDLVGNAIKHVFGRAIVCKDLHRGAELARMHKLTAITLDGDRANNQGVMTGGFRNSKNSRLDALKIQSKKRNELKRVLEQIKRCNTDLQNVDQEISLSNAQLDQQINKLNAMKLDHERKKTELNQLLNRKFVAEKKCLAAHRETSNVKNSMNTIKKWMAQYEEEITSEFSALLSKSELEKLRDINAQLSKLEGELNGVVADIAIKDAEITNLELETANWNSLVSVEFNEFSENDKNIELRALQKDLGKLRTQVSASKRNCDQANEELVKLNSKLEKLEKDLDEANREQAETVKRLERLTKKTEKIQSQRSILESRRKELHLKVGALGVLPQEAFAKESFEERSLDDLLRELNSVNGELKKYAHINKKAMEQYNTFKREQEDLVARKEDLEKSKESIEKLMESLSQQKHHAILKCFELVSRSFHEIFEKLVPNGAGFLEMVKKEGVTDQLSPDLYSGVSLTVSFNSKSDEQQHIEQLSGGQKSLCAIALILAIQKCDPAPFYLFDEIDANLDTQYRTAVANMIKTLAQDAQFICTTFRPEMLQVAGNFYGVSFSDKVSSITAIEQADALLFVEGQR</sequence>
<comment type="subcellular location">
    <subcellularLocation>
        <location evidence="1 8">Nucleus</location>
    </subcellularLocation>
</comment>
<dbReference type="PIRSF" id="PIRSF005719">
    <property type="entry name" value="SMC"/>
    <property type="match status" value="1"/>
</dbReference>
<dbReference type="FunFam" id="3.40.50.300:FF:000424">
    <property type="entry name" value="Structural maintenance of chromosomes 3"/>
    <property type="match status" value="1"/>
</dbReference>
<keyword evidence="3" id="KW-0132">Cell division</keyword>
<evidence type="ECO:0000259" key="10">
    <source>
        <dbReference type="PROSITE" id="PS50917"/>
    </source>
</evidence>
<evidence type="ECO:0000256" key="9">
    <source>
        <dbReference type="SAM" id="Coils"/>
    </source>
</evidence>
<dbReference type="VEuPathDB" id="FungiDB:B9J08_005053"/>
<dbReference type="InterPro" id="IPR027417">
    <property type="entry name" value="P-loop_NTPase"/>
</dbReference>
<dbReference type="GO" id="GO:0007059">
    <property type="term" value="P:chromosome segregation"/>
    <property type="evidence" value="ECO:0007669"/>
    <property type="project" value="UniProtKB-ARBA"/>
</dbReference>
<feature type="coiled-coil region" evidence="9">
    <location>
        <begin position="851"/>
        <end position="927"/>
    </location>
</feature>